<dbReference type="AlphaFoldDB" id="A0A517YS41"/>
<evidence type="ECO:0000259" key="2">
    <source>
        <dbReference type="SMART" id="SM00943"/>
    </source>
</evidence>
<dbReference type="Pfam" id="PF09250">
    <property type="entry name" value="Prim-Pol"/>
    <property type="match status" value="1"/>
</dbReference>
<protein>
    <recommendedName>
        <fullName evidence="2">DNA primase/polymerase bifunctional N-terminal domain-containing protein</fullName>
    </recommendedName>
</protein>
<keyword evidence="4" id="KW-1185">Reference proteome</keyword>
<evidence type="ECO:0000313" key="4">
    <source>
        <dbReference type="Proteomes" id="UP000317369"/>
    </source>
</evidence>
<evidence type="ECO:0000313" key="3">
    <source>
        <dbReference type="EMBL" id="QDU33035.1"/>
    </source>
</evidence>
<dbReference type="Gene3D" id="3.30.720.160">
    <property type="entry name" value="Bifunctional DNA primase/polymerase, N-terminal"/>
    <property type="match status" value="1"/>
</dbReference>
<dbReference type="InterPro" id="IPR015330">
    <property type="entry name" value="DNA_primase/pol_bifunc_N"/>
</dbReference>
<organism evidence="3 4">
    <name type="scientific">Poriferisphaera corsica</name>
    <dbReference type="NCBI Taxonomy" id="2528020"/>
    <lineage>
        <taxon>Bacteria</taxon>
        <taxon>Pseudomonadati</taxon>
        <taxon>Planctomycetota</taxon>
        <taxon>Phycisphaerae</taxon>
        <taxon>Phycisphaerales</taxon>
        <taxon>Phycisphaeraceae</taxon>
        <taxon>Poriferisphaera</taxon>
    </lineage>
</organism>
<name>A0A517YS41_9BACT</name>
<dbReference type="EMBL" id="CP036425">
    <property type="protein sequence ID" value="QDU33035.1"/>
    <property type="molecule type" value="Genomic_DNA"/>
</dbReference>
<evidence type="ECO:0000256" key="1">
    <source>
        <dbReference type="SAM" id="MobiDB-lite"/>
    </source>
</evidence>
<accession>A0A517YS41</accession>
<dbReference type="SUPFAM" id="SSF56747">
    <property type="entry name" value="Prim-pol domain"/>
    <property type="match status" value="1"/>
</dbReference>
<feature type="region of interest" description="Disordered" evidence="1">
    <location>
        <begin position="197"/>
        <end position="221"/>
    </location>
</feature>
<dbReference type="Proteomes" id="UP000317369">
    <property type="component" value="Chromosome"/>
</dbReference>
<gene>
    <name evidence="3" type="ORF">KS4_10760</name>
</gene>
<reference evidence="3 4" key="1">
    <citation type="submission" date="2019-02" db="EMBL/GenBank/DDBJ databases">
        <title>Deep-cultivation of Planctomycetes and their phenomic and genomic characterization uncovers novel biology.</title>
        <authorList>
            <person name="Wiegand S."/>
            <person name="Jogler M."/>
            <person name="Boedeker C."/>
            <person name="Pinto D."/>
            <person name="Vollmers J."/>
            <person name="Rivas-Marin E."/>
            <person name="Kohn T."/>
            <person name="Peeters S.H."/>
            <person name="Heuer A."/>
            <person name="Rast P."/>
            <person name="Oberbeckmann S."/>
            <person name="Bunk B."/>
            <person name="Jeske O."/>
            <person name="Meyerdierks A."/>
            <person name="Storesund J.E."/>
            <person name="Kallscheuer N."/>
            <person name="Luecker S."/>
            <person name="Lage O.M."/>
            <person name="Pohl T."/>
            <person name="Merkel B.J."/>
            <person name="Hornburger P."/>
            <person name="Mueller R.-W."/>
            <person name="Bruemmer F."/>
            <person name="Labrenz M."/>
            <person name="Spormann A.M."/>
            <person name="Op den Camp H."/>
            <person name="Overmann J."/>
            <person name="Amann R."/>
            <person name="Jetten M.S.M."/>
            <person name="Mascher T."/>
            <person name="Medema M.H."/>
            <person name="Devos D.P."/>
            <person name="Kaster A.-K."/>
            <person name="Ovreas L."/>
            <person name="Rohde M."/>
            <person name="Galperin M.Y."/>
            <person name="Jogler C."/>
        </authorList>
    </citation>
    <scope>NUCLEOTIDE SEQUENCE [LARGE SCALE GENOMIC DNA]</scope>
    <source>
        <strain evidence="3 4">KS4</strain>
    </source>
</reference>
<sequence>MIEEITAADSLQQYVSVDLCALPALRIEKRPSCGRWKQYQKRLPTEAELSAWSANHPDAVCIICGKVSNHLEILDFDAQGELFDAWAKQISPELLNRLVIQGTPSGGWHVIYRCQTSISGNMKLAQRLDQSTGEILTLIETRGEGGLFLCYPTQDYELAQGDLCDLPVITEAERDALLQAAWDLNEYLPPVLNSHANNQTSARPCESQPAHLNRPGDDFNKRGDVRTVLEEHGWVRTKGGENEYWRRPGKQSGTSATLKENVFYVFSSNATPFEPGRGYSPFAVYAILSHGGDFEQAARSLGELGFGLNCSNSLPDDSNNPDISAIVQMSAAPLKENSNNGQTIVLAGEPAEAKSEIQDPGPIPLEMLRVPGFVSEVMDYCLATAPYPNPVMAFAGALALQAFLGGRKVRDSGNNRTNLYLLGLAHSASGKDWPRKINNRILLQTKLGNALGERFASGEGIQDALYLTPSMLFQTDEIDTMLQSINLSKHGQHEAILSTLLTMYSSANSLYPMRKKANVKGENDIGLRYIDQPNLVIFGTAIPNHYYAALSERMMTNGFFARMIVLEAGSRSRGQEPVMSDLPKRVLETANWWANFNPIKGNLTDLHPLPALVEHTSQAQKHLIETRDQADHEYAKAEAGNDAVGTTVWGRVSEQVRKLSLIYAISENHHAPVIGHEAVEWASEFVMHQVRRMLYMAASHAAESAFHAECLKAITKLREAPNQELAHSVLLKRMKMKAKDFKDLIETLIQRGDIQVITTPRAGSPMVVYKLN</sequence>
<dbReference type="RefSeq" id="WP_200761592.1">
    <property type="nucleotide sequence ID" value="NZ_CP036425.1"/>
</dbReference>
<feature type="domain" description="DNA primase/polymerase bifunctional N-terminal" evidence="2">
    <location>
        <begin position="11"/>
        <end position="170"/>
    </location>
</feature>
<dbReference type="SMART" id="SM00943">
    <property type="entry name" value="Prim-Pol"/>
    <property type="match status" value="1"/>
</dbReference>
<proteinExistence type="predicted"/>
<dbReference type="KEGG" id="pcor:KS4_10760"/>